<comment type="caution">
    <text evidence="5">The sequence shown here is derived from an EMBL/GenBank/DDBJ whole genome shotgun (WGS) entry which is preliminary data.</text>
</comment>
<evidence type="ECO:0000256" key="2">
    <source>
        <dbReference type="ARBA" id="ARBA00022729"/>
    </source>
</evidence>
<dbReference type="Gene3D" id="3.40.50.2300">
    <property type="match status" value="2"/>
</dbReference>
<dbReference type="InterPro" id="IPR028081">
    <property type="entry name" value="Leu-bd"/>
</dbReference>
<organism evidence="5 6">
    <name type="scientific">Nitritalea halalkaliphila LW7</name>
    <dbReference type="NCBI Taxonomy" id="1189621"/>
    <lineage>
        <taxon>Bacteria</taxon>
        <taxon>Pseudomonadati</taxon>
        <taxon>Bacteroidota</taxon>
        <taxon>Cytophagia</taxon>
        <taxon>Cytophagales</taxon>
        <taxon>Cyclobacteriaceae</taxon>
        <taxon>Nitritalea</taxon>
    </lineage>
</organism>
<comment type="similarity">
    <text evidence="1">Belongs to the leucine-binding protein family.</text>
</comment>
<reference evidence="5 6" key="1">
    <citation type="submission" date="2012-05" db="EMBL/GenBank/DDBJ databases">
        <title>Genome sequence of Nitritalea halalkaliphila LW7.</title>
        <authorList>
            <person name="Jangir P.K."/>
            <person name="Singh A."/>
            <person name="Shivaji S."/>
            <person name="Sharma R."/>
        </authorList>
    </citation>
    <scope>NUCLEOTIDE SEQUENCE [LARGE SCALE GENOMIC DNA]</scope>
    <source>
        <strain evidence="5 6">LW7</strain>
    </source>
</reference>
<dbReference type="InterPro" id="IPR028082">
    <property type="entry name" value="Peripla_BP_I"/>
</dbReference>
<evidence type="ECO:0000313" key="5">
    <source>
        <dbReference type="EMBL" id="EIM72603.1"/>
    </source>
</evidence>
<evidence type="ECO:0000256" key="1">
    <source>
        <dbReference type="ARBA" id="ARBA00010062"/>
    </source>
</evidence>
<dbReference type="Proteomes" id="UP000005551">
    <property type="component" value="Unassembled WGS sequence"/>
</dbReference>
<sequence length="552" mass="61798">MNYIALLAFLLLSGGTLQAQDALKAYREAKQAILDEDYKAGMEGLRPYLDKNTYGQLSAYAHMHFALAAFRNEQFNLASSTLQALGQPPAGKESEWHYLQALLKFQQKDYIGGLTAVELIRDEQVYARAEEATFTYLRQAPLSSLVGNMRAFQRNKGFLAATSALLQEKSVMSTEEAQALSQIQANVVGETGAASVKPTLNREQLDIAVVLPFSFGEEKGKAALEGNNFLFELQQGMQLAVEEQQKRGRKLQMQSFDTERDPAKVLSILQEPYLRTADVMIGPLYPEETRLIGDFARQRALPFINPLSNLDDLVQDNPQAYLFRPAVGTIAARIVDHLSGALQAKRIALAYSPSSRDQLLAESIKQQAARKGIRITQEEEIRGNGMRSFLERLGIESREVQVDAILILSDNPSIAQPTLAQVEAIDFETPIIVPDSWLFFPFANYEMKAESQFLFFGNNTIPQTGRKLRHFREQFFERYQAYPSVNAQLGYEMILWLSETLSPAKGLDLHQNLSKQGLFQNGISLGLDFQKGGRSNAYVPLVRLVRGELVIQ</sequence>
<feature type="domain" description="Leucine-binding protein" evidence="4">
    <location>
        <begin position="234"/>
        <end position="506"/>
    </location>
</feature>
<keyword evidence="6" id="KW-1185">Reference proteome</keyword>
<accession>I5BSQ1</accession>
<dbReference type="CDD" id="cd06268">
    <property type="entry name" value="PBP1_ABC_transporter_LIVBP-like"/>
    <property type="match status" value="1"/>
</dbReference>
<dbReference type="PANTHER" id="PTHR30483:SF6">
    <property type="entry name" value="PERIPLASMIC BINDING PROTEIN OF ABC TRANSPORTER FOR NATURAL AMINO ACIDS"/>
    <property type="match status" value="1"/>
</dbReference>
<dbReference type="STRING" id="1189621.A3SI_19551"/>
<feature type="signal peptide" evidence="3">
    <location>
        <begin position="1"/>
        <end position="19"/>
    </location>
</feature>
<dbReference type="SUPFAM" id="SSF53822">
    <property type="entry name" value="Periplasmic binding protein-like I"/>
    <property type="match status" value="1"/>
</dbReference>
<feature type="chain" id="PRO_5003700161" evidence="3">
    <location>
        <begin position="20"/>
        <end position="552"/>
    </location>
</feature>
<name>I5BSQ1_9BACT</name>
<evidence type="ECO:0000256" key="3">
    <source>
        <dbReference type="SAM" id="SignalP"/>
    </source>
</evidence>
<dbReference type="InterPro" id="IPR051010">
    <property type="entry name" value="BCAA_transport"/>
</dbReference>
<dbReference type="Pfam" id="PF13458">
    <property type="entry name" value="Peripla_BP_6"/>
    <property type="match status" value="1"/>
</dbReference>
<keyword evidence="2 3" id="KW-0732">Signal</keyword>
<gene>
    <name evidence="5" type="ORF">A3SI_19551</name>
</gene>
<proteinExistence type="inferred from homology"/>
<dbReference type="AlphaFoldDB" id="I5BSQ1"/>
<dbReference type="EMBL" id="AJYA01000078">
    <property type="protein sequence ID" value="EIM72603.1"/>
    <property type="molecule type" value="Genomic_DNA"/>
</dbReference>
<evidence type="ECO:0000259" key="4">
    <source>
        <dbReference type="Pfam" id="PF13458"/>
    </source>
</evidence>
<dbReference type="PANTHER" id="PTHR30483">
    <property type="entry name" value="LEUCINE-SPECIFIC-BINDING PROTEIN"/>
    <property type="match status" value="1"/>
</dbReference>
<protein>
    <submittedName>
        <fullName evidence="5">ABC transporter substrate-binding protein</fullName>
    </submittedName>
</protein>
<dbReference type="OrthoDB" id="1490998at2"/>
<dbReference type="RefSeq" id="WP_009057532.1">
    <property type="nucleotide sequence ID" value="NZ_AJYA01000078.1"/>
</dbReference>
<evidence type="ECO:0000313" key="6">
    <source>
        <dbReference type="Proteomes" id="UP000005551"/>
    </source>
</evidence>